<evidence type="ECO:0000313" key="3">
    <source>
        <dbReference type="Proteomes" id="UP000187406"/>
    </source>
</evidence>
<dbReference type="Proteomes" id="UP000187406">
    <property type="component" value="Unassembled WGS sequence"/>
</dbReference>
<dbReference type="EMBL" id="BDDD01004417">
    <property type="protein sequence ID" value="GAV87627.1"/>
    <property type="molecule type" value="Genomic_DNA"/>
</dbReference>
<name>A0A1Q3D553_CEPFO</name>
<evidence type="ECO:0000313" key="2">
    <source>
        <dbReference type="EMBL" id="GAV87627.1"/>
    </source>
</evidence>
<dbReference type="AlphaFoldDB" id="A0A1Q3D553"/>
<organism evidence="2 3">
    <name type="scientific">Cephalotus follicularis</name>
    <name type="common">Albany pitcher plant</name>
    <dbReference type="NCBI Taxonomy" id="3775"/>
    <lineage>
        <taxon>Eukaryota</taxon>
        <taxon>Viridiplantae</taxon>
        <taxon>Streptophyta</taxon>
        <taxon>Embryophyta</taxon>
        <taxon>Tracheophyta</taxon>
        <taxon>Spermatophyta</taxon>
        <taxon>Magnoliopsida</taxon>
        <taxon>eudicotyledons</taxon>
        <taxon>Gunneridae</taxon>
        <taxon>Pentapetalae</taxon>
        <taxon>rosids</taxon>
        <taxon>fabids</taxon>
        <taxon>Oxalidales</taxon>
        <taxon>Cephalotaceae</taxon>
        <taxon>Cephalotus</taxon>
    </lineage>
</organism>
<dbReference type="InParanoid" id="A0A1Q3D553"/>
<comment type="caution">
    <text evidence="2">The sequence shown here is derived from an EMBL/GenBank/DDBJ whole genome shotgun (WGS) entry which is preliminary data.</text>
</comment>
<dbReference type="InterPro" id="IPR025836">
    <property type="entry name" value="Zn_knuckle_CX2CX4HX4C"/>
</dbReference>
<accession>A0A1Q3D553</accession>
<gene>
    <name evidence="2" type="ORF">CFOL_v3_31053</name>
</gene>
<proteinExistence type="predicted"/>
<reference evidence="3" key="1">
    <citation type="submission" date="2016-04" db="EMBL/GenBank/DDBJ databases">
        <title>Cephalotus genome sequencing.</title>
        <authorList>
            <person name="Fukushima K."/>
            <person name="Hasebe M."/>
            <person name="Fang X."/>
        </authorList>
    </citation>
    <scope>NUCLEOTIDE SEQUENCE [LARGE SCALE GENOMIC DNA]</scope>
    <source>
        <strain evidence="3">cv. St1</strain>
    </source>
</reference>
<dbReference type="OrthoDB" id="1748241at2759"/>
<sequence length="109" mass="12442">MSKPLMRGINFSFGKIGKTWLSFKYEKLLNFCHRCGSLGHIEKESTDKLYEKKSCGGGQKKNGLWIRVDGYRFGENRIGYVFLGLKHVISDEVDGEALRHFPAWAGISR</sequence>
<protein>
    <submittedName>
        <fullName evidence="2">Zf-CCHC_4 domain-containing protein</fullName>
    </submittedName>
</protein>
<dbReference type="Pfam" id="PF14392">
    <property type="entry name" value="zf-CCHC_4"/>
    <property type="match status" value="1"/>
</dbReference>
<feature type="domain" description="Zinc knuckle CX2CX4HX4C" evidence="1">
    <location>
        <begin position="2"/>
        <end position="43"/>
    </location>
</feature>
<keyword evidence="3" id="KW-1185">Reference proteome</keyword>
<evidence type="ECO:0000259" key="1">
    <source>
        <dbReference type="Pfam" id="PF14392"/>
    </source>
</evidence>